<dbReference type="CDD" id="cd17535">
    <property type="entry name" value="REC_NarL-like"/>
    <property type="match status" value="1"/>
</dbReference>
<evidence type="ECO:0000256" key="4">
    <source>
        <dbReference type="SAM" id="MobiDB-lite"/>
    </source>
</evidence>
<dbReference type="SUPFAM" id="SSF52172">
    <property type="entry name" value="CheY-like"/>
    <property type="match status" value="1"/>
</dbReference>
<dbReference type="PANTHER" id="PTHR43214">
    <property type="entry name" value="TWO-COMPONENT RESPONSE REGULATOR"/>
    <property type="match status" value="1"/>
</dbReference>
<evidence type="ECO:0000259" key="5">
    <source>
        <dbReference type="PROSITE" id="PS50043"/>
    </source>
</evidence>
<dbReference type="PROSITE" id="PS50043">
    <property type="entry name" value="HTH_LUXR_2"/>
    <property type="match status" value="1"/>
</dbReference>
<dbReference type="InterPro" id="IPR011006">
    <property type="entry name" value="CheY-like_superfamily"/>
</dbReference>
<proteinExistence type="predicted"/>
<dbReference type="AlphaFoldDB" id="A0A9X2U492"/>
<evidence type="ECO:0000256" key="3">
    <source>
        <dbReference type="PROSITE-ProRule" id="PRU00169"/>
    </source>
</evidence>
<dbReference type="Gene3D" id="3.40.50.2300">
    <property type="match status" value="1"/>
</dbReference>
<keyword evidence="2 7" id="KW-0238">DNA-binding</keyword>
<dbReference type="InterPro" id="IPR000792">
    <property type="entry name" value="Tscrpt_reg_LuxR_C"/>
</dbReference>
<evidence type="ECO:0000256" key="1">
    <source>
        <dbReference type="ARBA" id="ARBA00022553"/>
    </source>
</evidence>
<gene>
    <name evidence="7" type="ORF">GGP82_003143</name>
</gene>
<evidence type="ECO:0000313" key="7">
    <source>
        <dbReference type="EMBL" id="MCS3866565.1"/>
    </source>
</evidence>
<dbReference type="Pfam" id="PF00072">
    <property type="entry name" value="Response_reg"/>
    <property type="match status" value="1"/>
</dbReference>
<dbReference type="Pfam" id="PF00196">
    <property type="entry name" value="GerE"/>
    <property type="match status" value="1"/>
</dbReference>
<accession>A0A9X2U492</accession>
<evidence type="ECO:0000313" key="8">
    <source>
        <dbReference type="Proteomes" id="UP001155034"/>
    </source>
</evidence>
<dbReference type="InterPro" id="IPR039420">
    <property type="entry name" value="WalR-like"/>
</dbReference>
<feature type="domain" description="Response regulatory" evidence="6">
    <location>
        <begin position="12"/>
        <end position="128"/>
    </location>
</feature>
<organism evidence="7 8">
    <name type="scientific">Salinibacter ruber</name>
    <dbReference type="NCBI Taxonomy" id="146919"/>
    <lineage>
        <taxon>Bacteria</taxon>
        <taxon>Pseudomonadati</taxon>
        <taxon>Rhodothermota</taxon>
        <taxon>Rhodothermia</taxon>
        <taxon>Rhodothermales</taxon>
        <taxon>Salinibacteraceae</taxon>
        <taxon>Salinibacter</taxon>
    </lineage>
</organism>
<evidence type="ECO:0000259" key="6">
    <source>
        <dbReference type="PROSITE" id="PS50110"/>
    </source>
</evidence>
<evidence type="ECO:0000256" key="2">
    <source>
        <dbReference type="ARBA" id="ARBA00023125"/>
    </source>
</evidence>
<dbReference type="PANTHER" id="PTHR43214:SF43">
    <property type="entry name" value="TWO-COMPONENT RESPONSE REGULATOR"/>
    <property type="match status" value="1"/>
</dbReference>
<dbReference type="SUPFAM" id="SSF46894">
    <property type="entry name" value="C-terminal effector domain of the bipartite response regulators"/>
    <property type="match status" value="1"/>
</dbReference>
<dbReference type="InterPro" id="IPR001789">
    <property type="entry name" value="Sig_transdc_resp-reg_receiver"/>
</dbReference>
<dbReference type="CDD" id="cd06170">
    <property type="entry name" value="LuxR_C_like"/>
    <property type="match status" value="1"/>
</dbReference>
<dbReference type="Proteomes" id="UP001155034">
    <property type="component" value="Unassembled WGS sequence"/>
</dbReference>
<dbReference type="GO" id="GO:0003677">
    <property type="term" value="F:DNA binding"/>
    <property type="evidence" value="ECO:0007669"/>
    <property type="project" value="UniProtKB-KW"/>
</dbReference>
<feature type="region of interest" description="Disordered" evidence="4">
    <location>
        <begin position="236"/>
        <end position="272"/>
    </location>
</feature>
<dbReference type="GO" id="GO:0006355">
    <property type="term" value="P:regulation of DNA-templated transcription"/>
    <property type="evidence" value="ECO:0007669"/>
    <property type="project" value="InterPro"/>
</dbReference>
<dbReference type="RefSeq" id="WP_259084172.1">
    <property type="nucleotide sequence ID" value="NZ_JANTZD010000015.1"/>
</dbReference>
<dbReference type="PROSITE" id="PS50110">
    <property type="entry name" value="RESPONSE_REGULATORY"/>
    <property type="match status" value="1"/>
</dbReference>
<dbReference type="SMART" id="SM00448">
    <property type="entry name" value="REC"/>
    <property type="match status" value="1"/>
</dbReference>
<dbReference type="SMART" id="SM00421">
    <property type="entry name" value="HTH_LUXR"/>
    <property type="match status" value="1"/>
</dbReference>
<sequence length="272" mass="30845">MTASKKVPGHILVFLIDDHPPIREAIRGRLQSIMDTDIAGEADTAEQGLHQIEKLRPDVVVTDISQKDGHGLDLVQNIKSRFEDVQVVVYSRYEEIVYAERVIRAGASGYVMKTSATDVLVDAIRTAHGGEVYLSRKMSSRILSQISRGEPAKRSFTIDELTDRELTVFQMLGEGYGMTEIQDRLSLSRKTVETYRRRAKDKLGLGSVSKLLQYALQWVSAGGDERLRETKGRYFKDERTLEKENTPREDGAEEAKSQRKTKSQRKRAETRQ</sequence>
<dbReference type="EMBL" id="JANTYZ010000015">
    <property type="protein sequence ID" value="MCS3866565.1"/>
    <property type="molecule type" value="Genomic_DNA"/>
</dbReference>
<protein>
    <submittedName>
        <fullName evidence="7">DNA-binding NarL/FixJ family response regulator</fullName>
    </submittedName>
</protein>
<comment type="caution">
    <text evidence="7">The sequence shown here is derived from an EMBL/GenBank/DDBJ whole genome shotgun (WGS) entry which is preliminary data.</text>
</comment>
<reference evidence="7" key="1">
    <citation type="submission" date="2022-08" db="EMBL/GenBank/DDBJ databases">
        <title>Genomic Encyclopedia of Type Strains, Phase V (KMG-V): Genome sequencing to study the core and pangenomes of soil and plant-associated prokaryotes.</title>
        <authorList>
            <person name="Whitman W."/>
        </authorList>
    </citation>
    <scope>NUCLEOTIDE SEQUENCE</scope>
    <source>
        <strain evidence="7">SP2016B</strain>
    </source>
</reference>
<dbReference type="InterPro" id="IPR058245">
    <property type="entry name" value="NreC/VraR/RcsB-like_REC"/>
</dbReference>
<feature type="domain" description="HTH luxR-type" evidence="5">
    <location>
        <begin position="154"/>
        <end position="219"/>
    </location>
</feature>
<feature type="compositionally biased region" description="Basic and acidic residues" evidence="4">
    <location>
        <begin position="236"/>
        <end position="257"/>
    </location>
</feature>
<name>A0A9X2U492_9BACT</name>
<dbReference type="GO" id="GO:0000160">
    <property type="term" value="P:phosphorelay signal transduction system"/>
    <property type="evidence" value="ECO:0007669"/>
    <property type="project" value="InterPro"/>
</dbReference>
<keyword evidence="1 3" id="KW-0597">Phosphoprotein</keyword>
<feature type="modified residue" description="4-aspartylphosphate" evidence="3">
    <location>
        <position position="63"/>
    </location>
</feature>
<dbReference type="InterPro" id="IPR016032">
    <property type="entry name" value="Sig_transdc_resp-reg_C-effctor"/>
</dbReference>
<dbReference type="PRINTS" id="PR00038">
    <property type="entry name" value="HTHLUXR"/>
</dbReference>